<organism evidence="1 2">
    <name type="scientific">Artomyces pyxidatus</name>
    <dbReference type="NCBI Taxonomy" id="48021"/>
    <lineage>
        <taxon>Eukaryota</taxon>
        <taxon>Fungi</taxon>
        <taxon>Dikarya</taxon>
        <taxon>Basidiomycota</taxon>
        <taxon>Agaricomycotina</taxon>
        <taxon>Agaricomycetes</taxon>
        <taxon>Russulales</taxon>
        <taxon>Auriscalpiaceae</taxon>
        <taxon>Artomyces</taxon>
    </lineage>
</organism>
<evidence type="ECO:0000313" key="2">
    <source>
        <dbReference type="Proteomes" id="UP000814140"/>
    </source>
</evidence>
<evidence type="ECO:0000313" key="1">
    <source>
        <dbReference type="EMBL" id="KAI0067176.1"/>
    </source>
</evidence>
<protein>
    <submittedName>
        <fullName evidence="1">Uncharacterized protein</fullName>
    </submittedName>
</protein>
<comment type="caution">
    <text evidence="1">The sequence shown here is derived from an EMBL/GenBank/DDBJ whole genome shotgun (WGS) entry which is preliminary data.</text>
</comment>
<dbReference type="EMBL" id="MU277190">
    <property type="protein sequence ID" value="KAI0067176.1"/>
    <property type="molecule type" value="Genomic_DNA"/>
</dbReference>
<reference evidence="1" key="2">
    <citation type="journal article" date="2022" name="New Phytol.">
        <title>Evolutionary transition to the ectomycorrhizal habit in the genomes of a hyperdiverse lineage of mushroom-forming fungi.</title>
        <authorList>
            <person name="Looney B."/>
            <person name="Miyauchi S."/>
            <person name="Morin E."/>
            <person name="Drula E."/>
            <person name="Courty P.E."/>
            <person name="Kohler A."/>
            <person name="Kuo A."/>
            <person name="LaButti K."/>
            <person name="Pangilinan J."/>
            <person name="Lipzen A."/>
            <person name="Riley R."/>
            <person name="Andreopoulos W."/>
            <person name="He G."/>
            <person name="Johnson J."/>
            <person name="Nolan M."/>
            <person name="Tritt A."/>
            <person name="Barry K.W."/>
            <person name="Grigoriev I.V."/>
            <person name="Nagy L.G."/>
            <person name="Hibbett D."/>
            <person name="Henrissat B."/>
            <person name="Matheny P.B."/>
            <person name="Labbe J."/>
            <person name="Martin F.M."/>
        </authorList>
    </citation>
    <scope>NUCLEOTIDE SEQUENCE</scope>
    <source>
        <strain evidence="1">HHB10654</strain>
    </source>
</reference>
<accession>A0ACB8TFK5</accession>
<keyword evidence="2" id="KW-1185">Reference proteome</keyword>
<proteinExistence type="predicted"/>
<reference evidence="1" key="1">
    <citation type="submission" date="2021-03" db="EMBL/GenBank/DDBJ databases">
        <authorList>
            <consortium name="DOE Joint Genome Institute"/>
            <person name="Ahrendt S."/>
            <person name="Looney B.P."/>
            <person name="Miyauchi S."/>
            <person name="Morin E."/>
            <person name="Drula E."/>
            <person name="Courty P.E."/>
            <person name="Chicoki N."/>
            <person name="Fauchery L."/>
            <person name="Kohler A."/>
            <person name="Kuo A."/>
            <person name="Labutti K."/>
            <person name="Pangilinan J."/>
            <person name="Lipzen A."/>
            <person name="Riley R."/>
            <person name="Andreopoulos W."/>
            <person name="He G."/>
            <person name="Johnson J."/>
            <person name="Barry K.W."/>
            <person name="Grigoriev I.V."/>
            <person name="Nagy L."/>
            <person name="Hibbett D."/>
            <person name="Henrissat B."/>
            <person name="Matheny P.B."/>
            <person name="Labbe J."/>
            <person name="Martin F."/>
        </authorList>
    </citation>
    <scope>NUCLEOTIDE SEQUENCE</scope>
    <source>
        <strain evidence="1">HHB10654</strain>
    </source>
</reference>
<sequence>MIIKDIDGQSTYTLGGKSVLTVTNPPGFATLVFRRDNPCNTTIVDAQNATVYTVATDFANPDKPVTRVHDAAGVLVAEWVWRDARSDLLTMRGRPQIAVSSWLKRSLVPFKGTVTFQDDTGVEYKWANNSPGLALQLFGPESKTEPVVRFVRARKELKGPGQPSILLVDDRVERMRDMIVVSFLLLERRRRENETETASRASALAIPPFTV</sequence>
<gene>
    <name evidence="1" type="ORF">BV25DRAFT_1876918</name>
</gene>
<dbReference type="Proteomes" id="UP000814140">
    <property type="component" value="Unassembled WGS sequence"/>
</dbReference>
<name>A0ACB8TFK5_9AGAM</name>